<name>A0ABT8J0X4_9MICO</name>
<organism evidence="2 3">
    <name type="scientific">Leifsonia virtsii</name>
    <dbReference type="NCBI Taxonomy" id="3035915"/>
    <lineage>
        <taxon>Bacteria</taxon>
        <taxon>Bacillati</taxon>
        <taxon>Actinomycetota</taxon>
        <taxon>Actinomycetes</taxon>
        <taxon>Micrococcales</taxon>
        <taxon>Microbacteriaceae</taxon>
        <taxon>Leifsonia</taxon>
    </lineage>
</organism>
<gene>
    <name evidence="2" type="ORF">P5G59_13930</name>
</gene>
<evidence type="ECO:0000313" key="3">
    <source>
        <dbReference type="Proteomes" id="UP001174210"/>
    </source>
</evidence>
<feature type="transmembrane region" description="Helical" evidence="1">
    <location>
        <begin position="43"/>
        <end position="63"/>
    </location>
</feature>
<sequence>MGDRADRARAWRGVWIGGALTALALVATVALCIAIPTQGENPRAWGVIVCGLVTVEVCAQLTARNRRLLRHYRGEDLVPGGARRGAGGRVSARLHHSAAGAQVRAKAAR</sequence>
<dbReference type="RefSeq" id="WP_301219583.1">
    <property type="nucleotide sequence ID" value="NZ_JAROCB010000003.1"/>
</dbReference>
<reference evidence="2" key="1">
    <citation type="submission" date="2023-03" db="EMBL/GenBank/DDBJ databases">
        <title>MT1 and MT2 Draft Genomes of Novel Species.</title>
        <authorList>
            <person name="Venkateswaran K."/>
        </authorList>
    </citation>
    <scope>NUCLEOTIDE SEQUENCE</scope>
    <source>
        <strain evidence="2">F6_8S_P_1A</strain>
    </source>
</reference>
<dbReference type="Proteomes" id="UP001174210">
    <property type="component" value="Unassembled WGS sequence"/>
</dbReference>
<keyword evidence="1" id="KW-0812">Transmembrane</keyword>
<keyword evidence="3" id="KW-1185">Reference proteome</keyword>
<keyword evidence="1" id="KW-0472">Membrane</keyword>
<proteinExistence type="predicted"/>
<feature type="transmembrane region" description="Helical" evidence="1">
    <location>
        <begin position="12"/>
        <end position="37"/>
    </location>
</feature>
<dbReference type="EMBL" id="JAROCB010000003">
    <property type="protein sequence ID" value="MDN4598247.1"/>
    <property type="molecule type" value="Genomic_DNA"/>
</dbReference>
<evidence type="ECO:0000256" key="1">
    <source>
        <dbReference type="SAM" id="Phobius"/>
    </source>
</evidence>
<accession>A0ABT8J0X4</accession>
<keyword evidence="1" id="KW-1133">Transmembrane helix</keyword>
<comment type="caution">
    <text evidence="2">The sequence shown here is derived from an EMBL/GenBank/DDBJ whole genome shotgun (WGS) entry which is preliminary data.</text>
</comment>
<protein>
    <submittedName>
        <fullName evidence="2">Uncharacterized protein</fullName>
    </submittedName>
</protein>
<evidence type="ECO:0000313" key="2">
    <source>
        <dbReference type="EMBL" id="MDN4598247.1"/>
    </source>
</evidence>